<dbReference type="OrthoDB" id="6597267at2759"/>
<proteinExistence type="predicted"/>
<name>A0A9Q0S1I5_9DIPT</name>
<dbReference type="AlphaFoldDB" id="A0A9Q0S1I5"/>
<evidence type="ECO:0000256" key="1">
    <source>
        <dbReference type="SAM" id="Phobius"/>
    </source>
</evidence>
<feature type="transmembrane region" description="Helical" evidence="1">
    <location>
        <begin position="346"/>
        <end position="370"/>
    </location>
</feature>
<keyword evidence="3" id="KW-1185">Reference proteome</keyword>
<evidence type="ECO:0000313" key="3">
    <source>
        <dbReference type="Proteomes" id="UP001151699"/>
    </source>
</evidence>
<feature type="non-terminal residue" evidence="2">
    <location>
        <position position="1"/>
    </location>
</feature>
<accession>A0A9Q0S1I5</accession>
<evidence type="ECO:0000313" key="2">
    <source>
        <dbReference type="EMBL" id="KAJ6639963.1"/>
    </source>
</evidence>
<protein>
    <submittedName>
        <fullName evidence="2">Uncharacterized protein</fullName>
    </submittedName>
</protein>
<keyword evidence="1" id="KW-1133">Transmembrane helix</keyword>
<reference evidence="2" key="1">
    <citation type="submission" date="2022-07" db="EMBL/GenBank/DDBJ databases">
        <authorList>
            <person name="Trinca V."/>
            <person name="Uliana J.V.C."/>
            <person name="Torres T.T."/>
            <person name="Ward R.J."/>
            <person name="Monesi N."/>
        </authorList>
    </citation>
    <scope>NUCLEOTIDE SEQUENCE</scope>
    <source>
        <strain evidence="2">HSMRA1968</strain>
        <tissue evidence="2">Whole embryos</tissue>
    </source>
</reference>
<keyword evidence="1" id="KW-0472">Membrane</keyword>
<dbReference type="EMBL" id="WJQU01000003">
    <property type="protein sequence ID" value="KAJ6639963.1"/>
    <property type="molecule type" value="Genomic_DNA"/>
</dbReference>
<organism evidence="2 3">
    <name type="scientific">Pseudolycoriella hygida</name>
    <dbReference type="NCBI Taxonomy" id="35572"/>
    <lineage>
        <taxon>Eukaryota</taxon>
        <taxon>Metazoa</taxon>
        <taxon>Ecdysozoa</taxon>
        <taxon>Arthropoda</taxon>
        <taxon>Hexapoda</taxon>
        <taxon>Insecta</taxon>
        <taxon>Pterygota</taxon>
        <taxon>Neoptera</taxon>
        <taxon>Endopterygota</taxon>
        <taxon>Diptera</taxon>
        <taxon>Nematocera</taxon>
        <taxon>Sciaroidea</taxon>
        <taxon>Sciaridae</taxon>
        <taxon>Pseudolycoriella</taxon>
    </lineage>
</organism>
<sequence>MTLLGKVCTAVVVMINLNFIHPAMRDESVIDLNDILSEKLMPASLFFINNPIDDDLVSEYRTLDNDTQTFTNYDGTFGNAMTTMGFHRKMMKEYLCSNFLAEQILNEVAPAHFQSRMGMAAEETDNLPDSKPKISRSLKTNGIQESMRYDQGSTGYKDWLTKTATMDDIYRHIMVPPSPSNNSLISSTLLKDNLFRRQDKVDEEYEEGDVTGYAMQHPGIMSSHEGLPSQINPFMDNIHNHGPANHVAGNKIEYPSDLYNQNLHLIDEEQSNLLLYNQFLEEMKASSYHNNNHGVHPFIGLKEKIKKLFSHLKKEPEQDHKGYEHYGEMSYDKGSKEMGLKDLFDIALTTLAFLSFGMFILQVLMCITMTKSDNGNLMMMPMTMVPMEENPEIEEMARSRSRRSEGLSTMSQMNELSRKILLSIDAVQIANKDSGKCLLNSICENNKYSRDLNNNQKLWIPVWGLGLSWLSSKVTPAKSYTSILESLKASALGLGKANCEKLFPCDLDLRRKLKVKRRQTREATNHIFE</sequence>
<keyword evidence="1" id="KW-0812">Transmembrane</keyword>
<dbReference type="Proteomes" id="UP001151699">
    <property type="component" value="Chromosome X"/>
</dbReference>
<comment type="caution">
    <text evidence="2">The sequence shown here is derived from an EMBL/GenBank/DDBJ whole genome shotgun (WGS) entry which is preliminary data.</text>
</comment>
<gene>
    <name evidence="2" type="ORF">Bhyg_12711</name>
</gene>